<dbReference type="InterPro" id="IPR050831">
    <property type="entry name" value="CEA_cell_adhesion"/>
</dbReference>
<name>B0BNJ2_RAT</name>
<dbReference type="KEGG" id="rno:361516"/>
<dbReference type="Pfam" id="PF07686">
    <property type="entry name" value="V-set"/>
    <property type="match status" value="1"/>
</dbReference>
<dbReference type="InterPro" id="IPR013106">
    <property type="entry name" value="Ig_V-set"/>
</dbReference>
<dbReference type="SMART" id="SM00409">
    <property type="entry name" value="IG"/>
    <property type="match status" value="2"/>
</dbReference>
<dbReference type="RefSeq" id="NP_001101944.1">
    <property type="nucleotide sequence ID" value="NM_001108474.1"/>
</dbReference>
<evidence type="ECO:0000256" key="3">
    <source>
        <dbReference type="ARBA" id="ARBA00023319"/>
    </source>
</evidence>
<dbReference type="InterPro" id="IPR036179">
    <property type="entry name" value="Ig-like_dom_sf"/>
</dbReference>
<evidence type="ECO:0000313" key="8">
    <source>
        <dbReference type="RGD" id="1306754"/>
    </source>
</evidence>
<keyword evidence="3" id="KW-0393">Immunoglobulin domain</keyword>
<reference evidence="7" key="3">
    <citation type="submission" date="2005-09" db="EMBL/GenBank/DDBJ databases">
        <authorList>
            <person name="Mural R.J."/>
            <person name="Li P.W."/>
            <person name="Adams M.D."/>
            <person name="Amanatides P.G."/>
            <person name="Baden-Tillson H."/>
            <person name="Barnstead M."/>
            <person name="Chin S.H."/>
            <person name="Dew I."/>
            <person name="Evans C.A."/>
            <person name="Ferriera S."/>
            <person name="Flanigan M."/>
            <person name="Fosler C."/>
            <person name="Glodek A."/>
            <person name="Gu Z."/>
            <person name="Holt R.A."/>
            <person name="Jennings D."/>
            <person name="Kraft C.L."/>
            <person name="Lu F."/>
            <person name="Nguyen T."/>
            <person name="Nusskern D.R."/>
            <person name="Pfannkoch C.M."/>
            <person name="Sitter C."/>
            <person name="Sutton G.G."/>
            <person name="Venter J.C."/>
            <person name="Wang Z."/>
            <person name="Woodage T."/>
            <person name="Zheng X.H."/>
            <person name="Zhong F."/>
        </authorList>
    </citation>
    <scope>NUCLEOTIDE SEQUENCE</scope>
    <source>
        <strain evidence="7">BN</strain>
    </source>
</reference>
<evidence type="ECO:0000313" key="6">
    <source>
        <dbReference type="EMBL" id="AAI58847.1"/>
    </source>
</evidence>
<evidence type="ECO:0000256" key="2">
    <source>
        <dbReference type="ARBA" id="ARBA00023180"/>
    </source>
</evidence>
<accession>B0BNJ2</accession>
<dbReference type="Gene3D" id="2.60.40.10">
    <property type="entry name" value="Immunoglobulins"/>
    <property type="match status" value="2"/>
</dbReference>
<feature type="domain" description="Immunoglobulin" evidence="5">
    <location>
        <begin position="40"/>
        <end position="141"/>
    </location>
</feature>
<dbReference type="SUPFAM" id="SSF48726">
    <property type="entry name" value="Immunoglobulin"/>
    <property type="match status" value="2"/>
</dbReference>
<dbReference type="AlphaFoldDB" id="B0BNJ2"/>
<dbReference type="PANTHER" id="PTHR44427:SF1">
    <property type="entry name" value="CARCINOEMBRYONIC ANTIGEN-RELATED CELL ADHESION MOLECULE 1"/>
    <property type="match status" value="1"/>
</dbReference>
<dbReference type="EMBL" id="BC158846">
    <property type="protein sequence ID" value="AAI58847.1"/>
    <property type="molecule type" value="mRNA"/>
</dbReference>
<sequence>MMNSLALPCKDCTSWQSLLLTAYLLTCWLLPTTTQVTIESVPSIAVEGETVLLFVHSLPPNILAFYWYRGVRALRSFQIAEYVIATKSCVEGPSHRGRETVLSNGSLLIKSVTRQDSGHYTLQIITTNARPEIIRAEFFVHSPTLGYRKHLTPSQLSTELVPPRVTENDNIFLLAYNLPEKLQSFFWHKGVHPLDRFKIASHSFLTNSSMVGSAYHDRVIICNDASLMLLNVTQRDTGLYTLRTVSMDLKSEWAIVDVQVNKRGSKASDNRRPESELQARTLKNLRQKLDMCFSSTDTIYYK</sequence>
<dbReference type="AGR" id="RGD:1306754"/>
<protein>
    <submittedName>
        <fullName evidence="7">CEA-related cell adhesion molecule 12 (Predicted)</fullName>
    </submittedName>
    <submittedName>
        <fullName evidence="6">IGF-like family member 3</fullName>
    </submittedName>
</protein>
<keyword evidence="1" id="KW-0732">Signal</keyword>
<dbReference type="InterPro" id="IPR003599">
    <property type="entry name" value="Ig_sub"/>
</dbReference>
<dbReference type="OrthoDB" id="6353782at2759"/>
<dbReference type="Proteomes" id="UP000234681">
    <property type="component" value="Chromosome 1"/>
</dbReference>
<reference evidence="7" key="2">
    <citation type="journal article" date="2005" name="Genome Res.">
        <title>Gene and alternative splicing annotation with AIR.</title>
        <authorList>
            <person name="Florea L."/>
            <person name="Di Francesco V."/>
            <person name="Miller J."/>
            <person name="Turner R."/>
            <person name="Yao A."/>
            <person name="Harris M."/>
            <person name="Walenz B."/>
            <person name="Mobarry C."/>
            <person name="Merkulov G.V."/>
            <person name="Charlab R."/>
            <person name="Dew I."/>
            <person name="Deng Z."/>
            <person name="Istrail S."/>
            <person name="Li P."/>
            <person name="Sutton G."/>
        </authorList>
    </citation>
    <scope>NUCLEOTIDE SEQUENCE</scope>
    <source>
        <strain evidence="7">BN</strain>
    </source>
</reference>
<dbReference type="InterPro" id="IPR013783">
    <property type="entry name" value="Ig-like_fold"/>
</dbReference>
<dbReference type="PANTHER" id="PTHR44427">
    <property type="entry name" value="CARCINOEMBRYONIC ANTIGEN-RELATED CELL ADHESION MOLECULE 19"/>
    <property type="match status" value="1"/>
</dbReference>
<organism evidence="6">
    <name type="scientific">Rattus norvegicus</name>
    <name type="common">Rat</name>
    <dbReference type="NCBI Taxonomy" id="10116"/>
    <lineage>
        <taxon>Eukaryota</taxon>
        <taxon>Metazoa</taxon>
        <taxon>Chordata</taxon>
        <taxon>Craniata</taxon>
        <taxon>Vertebrata</taxon>
        <taxon>Euteleostomi</taxon>
        <taxon>Mammalia</taxon>
        <taxon>Eutheria</taxon>
        <taxon>Euarchontoglires</taxon>
        <taxon>Glires</taxon>
        <taxon>Rodentia</taxon>
        <taxon>Myomorpha</taxon>
        <taxon>Muroidea</taxon>
        <taxon>Muridae</taxon>
        <taxon>Murinae</taxon>
        <taxon>Rattus</taxon>
    </lineage>
</organism>
<accession>D4A2T3</accession>
<proteinExistence type="evidence at transcript level"/>
<dbReference type="SMR" id="B0BNJ2"/>
<dbReference type="GeneID" id="361516"/>
<dbReference type="EMBL" id="CH473979">
    <property type="protein sequence ID" value="EDM08263.1"/>
    <property type="molecule type" value="Genomic_DNA"/>
</dbReference>
<evidence type="ECO:0000313" key="7">
    <source>
        <dbReference type="EMBL" id="EDM08263.1"/>
    </source>
</evidence>
<dbReference type="PaxDb" id="10116-ENSRNOP00000047257"/>
<dbReference type="VEuPathDB" id="HostDB:ENSRNOG00000042158"/>
<dbReference type="CTD" id="67315"/>
<reference evidence="6" key="1">
    <citation type="journal article" date="2004" name="Genome Res.">
        <title>The status, quality, and expansion of the NIH full-length cDNA project: the Mammalian Gene Collection (MGC).</title>
        <authorList>
            <consortium name="The MGC Project Team"/>
            <person name="Gerhard D.S."/>
            <person name="Wagner L."/>
            <person name="Feingold E.A."/>
            <person name="Shenmen C.M."/>
            <person name="Grouse L.H."/>
            <person name="Schuler G."/>
            <person name="Klein S.L."/>
            <person name="Old S."/>
            <person name="Rasooly R."/>
            <person name="Good P."/>
            <person name="Guyer M."/>
            <person name="Peck A.M."/>
            <person name="Derge J.G."/>
            <person name="Lipman D."/>
            <person name="Collins F.S."/>
            <person name="Jang W."/>
            <person name="Sherry S."/>
            <person name="Feolo M."/>
            <person name="Misquitta L."/>
            <person name="Lee E."/>
            <person name="Rotmistrovsky K."/>
            <person name="Greenhut S.F."/>
            <person name="Schaefer C.F."/>
            <person name="Buetow K."/>
            <person name="Bonner T.I."/>
            <person name="Haussler D."/>
            <person name="Kent J."/>
            <person name="Kiekhaus M."/>
            <person name="Furey T."/>
            <person name="Brent M."/>
            <person name="Prange C."/>
            <person name="Schreiber K."/>
            <person name="Shapiro N."/>
            <person name="Bhat N.K."/>
            <person name="Hopkins R.F."/>
            <person name="Hsie F."/>
            <person name="Driscoll T."/>
            <person name="Soares M.B."/>
            <person name="Casavant T.L."/>
            <person name="Scheetz T.E."/>
            <person name="Brown-stein M.J."/>
            <person name="Usdin T.B."/>
            <person name="Toshiyuki S."/>
            <person name="Carninci P."/>
            <person name="Piao Y."/>
            <person name="Dudekula D.B."/>
            <person name="Ko M.S."/>
            <person name="Kawakami K."/>
            <person name="Suzuki Y."/>
            <person name="Sugano S."/>
            <person name="Gruber C.E."/>
            <person name="Smith M.R."/>
            <person name="Simmons B."/>
            <person name="Moore T."/>
            <person name="Waterman R."/>
            <person name="Johnson S.L."/>
            <person name="Ruan Y."/>
            <person name="Wei C.L."/>
            <person name="Mathavan S."/>
            <person name="Gunaratne P.H."/>
            <person name="Wu J."/>
            <person name="Garcia A.M."/>
            <person name="Hulyk S.W."/>
            <person name="Fuh E."/>
            <person name="Yuan Y."/>
            <person name="Sneed A."/>
            <person name="Kowis C."/>
            <person name="Hodgson A."/>
            <person name="Muzny D.M."/>
            <person name="McPherson J."/>
            <person name="Gibbs R.A."/>
            <person name="Fahey J."/>
            <person name="Helton E."/>
            <person name="Ketteman M."/>
            <person name="Madan A."/>
            <person name="Rodrigues S."/>
            <person name="Sanchez A."/>
            <person name="Whiting M."/>
            <person name="Madari A."/>
            <person name="Young A.C."/>
            <person name="Wetherby K.D."/>
            <person name="Granite S.J."/>
            <person name="Kwong P.N."/>
            <person name="Brinkley C.P."/>
            <person name="Pearson R.L."/>
            <person name="Bouffard G.G."/>
            <person name="Blakesly R.W."/>
            <person name="Green E.D."/>
            <person name="Dickson M.C."/>
            <person name="Rodriguez A.C."/>
            <person name="Grimwood J."/>
            <person name="Schmutz J."/>
            <person name="Myers R.M."/>
            <person name="Butterfield Y.S."/>
            <person name="Griffith M."/>
            <person name="Griffith O.L."/>
            <person name="Krzywinski M.I."/>
            <person name="Liao N."/>
            <person name="Morin R."/>
            <person name="Morrin R."/>
            <person name="Palmquist D."/>
            <person name="Petrescu A.S."/>
            <person name="Skalska U."/>
            <person name="Smailus D.E."/>
            <person name="Stott J.M."/>
            <person name="Schnerch A."/>
            <person name="Schein J.E."/>
            <person name="Jones S.J."/>
            <person name="Holt R.A."/>
            <person name="Baross A."/>
            <person name="Marra M.A."/>
            <person name="Clifton S."/>
            <person name="Makowski K.A."/>
            <person name="Bosak S."/>
            <person name="Malek J."/>
        </authorList>
    </citation>
    <scope>NUCLEOTIDE SEQUENCE [LARGE SCALE MRNA]</scope>
    <source>
        <tissue evidence="6">Placenta</tissue>
    </source>
</reference>
<dbReference type="STRING" id="10116.ENSRNOP00000047257"/>
<gene>
    <name evidence="8" type="primary">Ceacam12</name>
    <name evidence="7" type="synonym">Ceacam12_predicted</name>
    <name evidence="6" type="synonym">Igfl3</name>
    <name evidence="8" type="synonym">LOC100362680</name>
    <name evidence="7" type="ORF">rCG_54654</name>
</gene>
<dbReference type="HOGENOM" id="CLU_024555_1_0_1"/>
<comment type="similarity">
    <text evidence="4">Belongs to the immunoglobulin superfamily. CEA family.</text>
</comment>
<dbReference type="RGD" id="1306754">
    <property type="gene designation" value="Ceacam12"/>
</dbReference>
<dbReference type="CDD" id="cd05774">
    <property type="entry name" value="IgV_CEACAM_D1"/>
    <property type="match status" value="2"/>
</dbReference>
<evidence type="ECO:0000256" key="1">
    <source>
        <dbReference type="ARBA" id="ARBA00022729"/>
    </source>
</evidence>
<keyword evidence="2" id="KW-0325">Glycoprotein</keyword>
<evidence type="ECO:0000256" key="4">
    <source>
        <dbReference type="ARBA" id="ARBA00038222"/>
    </source>
</evidence>
<feature type="domain" description="Immunoglobulin" evidence="5">
    <location>
        <begin position="160"/>
        <end position="261"/>
    </location>
</feature>
<evidence type="ECO:0000259" key="5">
    <source>
        <dbReference type="SMART" id="SM00409"/>
    </source>
</evidence>